<feature type="compositionally biased region" description="Basic and acidic residues" evidence="9">
    <location>
        <begin position="522"/>
        <end position="537"/>
    </location>
</feature>
<dbReference type="PROSITE" id="PS50893">
    <property type="entry name" value="ABC_TRANSPORTER_2"/>
    <property type="match status" value="2"/>
</dbReference>
<comment type="caution">
    <text evidence="11">The sequence shown here is derived from an EMBL/GenBank/DDBJ whole genome shotgun (WGS) entry which is preliminary data.</text>
</comment>
<keyword evidence="3" id="KW-0762">Sugar transport</keyword>
<keyword evidence="6 11" id="KW-0067">ATP-binding</keyword>
<evidence type="ECO:0000256" key="7">
    <source>
        <dbReference type="ARBA" id="ARBA00022967"/>
    </source>
</evidence>
<evidence type="ECO:0000256" key="9">
    <source>
        <dbReference type="SAM" id="MobiDB-lite"/>
    </source>
</evidence>
<evidence type="ECO:0000259" key="10">
    <source>
        <dbReference type="PROSITE" id="PS50893"/>
    </source>
</evidence>
<evidence type="ECO:0000313" key="12">
    <source>
        <dbReference type="Proteomes" id="UP000627838"/>
    </source>
</evidence>
<dbReference type="InterPro" id="IPR003439">
    <property type="entry name" value="ABC_transporter-like_ATP-bd"/>
</dbReference>
<dbReference type="RefSeq" id="WP_225961082.1">
    <property type="nucleotide sequence ID" value="NZ_JADBDZ010000001.1"/>
</dbReference>
<accession>A0ABR9JN79</accession>
<reference evidence="11 12" key="1">
    <citation type="submission" date="2020-10" db="EMBL/GenBank/DDBJ databases">
        <title>Sequencing the genomes of 1000 actinobacteria strains.</title>
        <authorList>
            <person name="Klenk H.-P."/>
        </authorList>
    </citation>
    <scope>NUCLEOTIDE SEQUENCE [LARGE SCALE GENOMIC DNA]</scope>
    <source>
        <strain evidence="11 12">DSM 46744</strain>
    </source>
</reference>
<dbReference type="Gene3D" id="3.40.50.300">
    <property type="entry name" value="P-loop containing nucleotide triphosphate hydrolases"/>
    <property type="match status" value="2"/>
</dbReference>
<name>A0ABR9JN79_9ACTN</name>
<proteinExistence type="predicted"/>
<dbReference type="PANTHER" id="PTHR43790:SF3">
    <property type="entry name" value="D-ALLOSE IMPORT ATP-BINDING PROTEIN ALSA-RELATED"/>
    <property type="match status" value="1"/>
</dbReference>
<feature type="region of interest" description="Disordered" evidence="9">
    <location>
        <begin position="515"/>
        <end position="537"/>
    </location>
</feature>
<feature type="region of interest" description="Disordered" evidence="9">
    <location>
        <begin position="1"/>
        <end position="22"/>
    </location>
</feature>
<dbReference type="InterPro" id="IPR017871">
    <property type="entry name" value="ABC_transporter-like_CS"/>
</dbReference>
<feature type="domain" description="ABC transporter" evidence="10">
    <location>
        <begin position="27"/>
        <end position="260"/>
    </location>
</feature>
<dbReference type="InterPro" id="IPR027417">
    <property type="entry name" value="P-loop_NTPase"/>
</dbReference>
<evidence type="ECO:0000256" key="5">
    <source>
        <dbReference type="ARBA" id="ARBA00022741"/>
    </source>
</evidence>
<dbReference type="InterPro" id="IPR003593">
    <property type="entry name" value="AAA+_ATPase"/>
</dbReference>
<keyword evidence="4" id="KW-0677">Repeat</keyword>
<keyword evidence="1" id="KW-0813">Transport</keyword>
<dbReference type="SMART" id="SM00382">
    <property type="entry name" value="AAA"/>
    <property type="match status" value="2"/>
</dbReference>
<dbReference type="CDD" id="cd03216">
    <property type="entry name" value="ABC_Carb_Monos_I"/>
    <property type="match status" value="1"/>
</dbReference>
<evidence type="ECO:0000313" key="11">
    <source>
        <dbReference type="EMBL" id="MBE1532031.1"/>
    </source>
</evidence>
<dbReference type="PANTHER" id="PTHR43790">
    <property type="entry name" value="CARBOHYDRATE TRANSPORT ATP-BINDING PROTEIN MG119-RELATED"/>
    <property type="match status" value="1"/>
</dbReference>
<keyword evidence="8" id="KW-0472">Membrane</keyword>
<dbReference type="SUPFAM" id="SSF52540">
    <property type="entry name" value="P-loop containing nucleoside triphosphate hydrolases"/>
    <property type="match status" value="2"/>
</dbReference>
<keyword evidence="2" id="KW-1003">Cell membrane</keyword>
<dbReference type="GO" id="GO:0005524">
    <property type="term" value="F:ATP binding"/>
    <property type="evidence" value="ECO:0007669"/>
    <property type="project" value="UniProtKB-KW"/>
</dbReference>
<dbReference type="Pfam" id="PF00005">
    <property type="entry name" value="ABC_tran"/>
    <property type="match status" value="2"/>
</dbReference>
<keyword evidence="7" id="KW-1278">Translocase</keyword>
<evidence type="ECO:0000256" key="1">
    <source>
        <dbReference type="ARBA" id="ARBA00022448"/>
    </source>
</evidence>
<gene>
    <name evidence="11" type="ORF">H4W34_001864</name>
</gene>
<dbReference type="InterPro" id="IPR050107">
    <property type="entry name" value="ABC_carbohydrate_import_ATPase"/>
</dbReference>
<evidence type="ECO:0000256" key="8">
    <source>
        <dbReference type="ARBA" id="ARBA00023136"/>
    </source>
</evidence>
<sequence length="537" mass="56870">MVRPTAADADEEEGEMAAPRADGGPLLLLDGVTKTFPNGTRALRGISLAVRPGSVHGLVGANGAGKSTLVKIISGAHPPSGGVLRWAGRDRRWRSPGDARKAGIATIHQHVPLVPTLTVIENVFLDRTGAWRMTRDLRAEFGALVERLGYPVDPDAVVGDLPIGARQMVSVLQSLAAGARLVVMDEPTASLSDKERRVVFDAVRRLSAQGTAFLYISHFFDEIFELTDHTTVIRDGETVLDEATDAVTEGMLVRAVTGRELLAVERADDPEPDAAAPVVLRVAGLSSATGVRDVSFDVRAGEIVGIAGLLGAGRSELLRAVFRDDSSATGTVAVGGAEVANSARAAVGAGMAYVPEDRAGQGLHGGLPLWKNISLPDLARLSRGRLVPRAADERARAERAVADLGIVTAGVDAVPGELSGGNAQKVVFAKWMYADTRVWLLDEPTAGVDVGAKADLLRLVRRFAAQGKAVVLVCSEFEELLSVATRVLVVRGGRIVAERSASQTTEEELLMLAHGLRTRRPARPEPSGRNERRRGAT</sequence>
<keyword evidence="5" id="KW-0547">Nucleotide-binding</keyword>
<evidence type="ECO:0000256" key="2">
    <source>
        <dbReference type="ARBA" id="ARBA00022475"/>
    </source>
</evidence>
<keyword evidence="12" id="KW-1185">Reference proteome</keyword>
<dbReference type="Proteomes" id="UP000627838">
    <property type="component" value="Unassembled WGS sequence"/>
</dbReference>
<feature type="domain" description="ABC transporter" evidence="10">
    <location>
        <begin position="274"/>
        <end position="517"/>
    </location>
</feature>
<organism evidence="11 12">
    <name type="scientific">Actinomadura algeriensis</name>
    <dbReference type="NCBI Taxonomy" id="1679523"/>
    <lineage>
        <taxon>Bacteria</taxon>
        <taxon>Bacillati</taxon>
        <taxon>Actinomycetota</taxon>
        <taxon>Actinomycetes</taxon>
        <taxon>Streptosporangiales</taxon>
        <taxon>Thermomonosporaceae</taxon>
        <taxon>Actinomadura</taxon>
    </lineage>
</organism>
<evidence type="ECO:0000256" key="3">
    <source>
        <dbReference type="ARBA" id="ARBA00022597"/>
    </source>
</evidence>
<evidence type="ECO:0000256" key="4">
    <source>
        <dbReference type="ARBA" id="ARBA00022737"/>
    </source>
</evidence>
<protein>
    <submittedName>
        <fullName evidence="11">Ribose transport system ATP-binding protein</fullName>
    </submittedName>
</protein>
<dbReference type="EMBL" id="JADBDZ010000001">
    <property type="protein sequence ID" value="MBE1532031.1"/>
    <property type="molecule type" value="Genomic_DNA"/>
</dbReference>
<dbReference type="PROSITE" id="PS00211">
    <property type="entry name" value="ABC_TRANSPORTER_1"/>
    <property type="match status" value="1"/>
</dbReference>
<dbReference type="CDD" id="cd03215">
    <property type="entry name" value="ABC_Carb_Monos_II"/>
    <property type="match status" value="1"/>
</dbReference>
<evidence type="ECO:0000256" key="6">
    <source>
        <dbReference type="ARBA" id="ARBA00022840"/>
    </source>
</evidence>